<dbReference type="GO" id="GO:0006302">
    <property type="term" value="P:double-strand break repair"/>
    <property type="evidence" value="ECO:0007669"/>
    <property type="project" value="InterPro"/>
</dbReference>
<dbReference type="PANTHER" id="PTHR32182">
    <property type="entry name" value="DNA REPLICATION AND REPAIR PROTEIN RECF"/>
    <property type="match status" value="1"/>
</dbReference>
<dbReference type="InterPro" id="IPR003593">
    <property type="entry name" value="AAA+_ATPase"/>
</dbReference>
<dbReference type="Gene3D" id="3.40.50.300">
    <property type="entry name" value="P-loop containing nucleotide triphosphate hydrolases"/>
    <property type="match status" value="1"/>
</dbReference>
<dbReference type="Proteomes" id="UP000295793">
    <property type="component" value="Unassembled WGS sequence"/>
</dbReference>
<name>A0A4R3I0I8_9GAMM</name>
<evidence type="ECO:0000259" key="1">
    <source>
        <dbReference type="SMART" id="SM00382"/>
    </source>
</evidence>
<dbReference type="GO" id="GO:0000731">
    <property type="term" value="P:DNA synthesis involved in DNA repair"/>
    <property type="evidence" value="ECO:0007669"/>
    <property type="project" value="TreeGrafter"/>
</dbReference>
<dbReference type="Pfam" id="PF13476">
    <property type="entry name" value="AAA_23"/>
    <property type="match status" value="1"/>
</dbReference>
<dbReference type="RefSeq" id="WP_132703019.1">
    <property type="nucleotide sequence ID" value="NZ_SLZR01000017.1"/>
</dbReference>
<evidence type="ECO:0000313" key="2">
    <source>
        <dbReference type="EMBL" id="TCS38085.1"/>
    </source>
</evidence>
<dbReference type="GO" id="GO:0016887">
    <property type="term" value="F:ATP hydrolysis activity"/>
    <property type="evidence" value="ECO:0007669"/>
    <property type="project" value="InterPro"/>
</dbReference>
<comment type="caution">
    <text evidence="2">The sequence shown here is derived from an EMBL/GenBank/DDBJ whole genome shotgun (WGS) entry which is preliminary data.</text>
</comment>
<dbReference type="SMART" id="SM00382">
    <property type="entry name" value="AAA"/>
    <property type="match status" value="1"/>
</dbReference>
<proteinExistence type="predicted"/>
<dbReference type="InterPro" id="IPR027417">
    <property type="entry name" value="P-loop_NTPase"/>
</dbReference>
<dbReference type="GO" id="GO:0005524">
    <property type="term" value="F:ATP binding"/>
    <property type="evidence" value="ECO:0007669"/>
    <property type="project" value="UniProtKB-KW"/>
</dbReference>
<accession>A0A4R3I0I8</accession>
<dbReference type="PANTHER" id="PTHR32182:SF23">
    <property type="entry name" value="ATP BINDING PROTEIN"/>
    <property type="match status" value="1"/>
</dbReference>
<keyword evidence="3" id="KW-1185">Reference proteome</keyword>
<sequence>MIDSGVKRHRATIRKLESAAKNGDIRASFQLYKYYGKGQFVEQDVAESNKYLSIFLESIKNYTISLSSLALFDFRIFKSVNIEFPRLLENKHNSVIIVGNNGVGKTTILEAIAKSLSWLANTIMSESGQGKKIDSLDINNDSEHGYASIISKLSFCGSQIFTTDVTKVVSGADVSKRGEYEDIKTLGSMFRVADSNVKDFNLPLIAFYSVERAIEVIKKDIEWPDDITPDGFFSKHAGYSDSLNGSTDFKQFFRWFKDLDDLRNEALANSSPLTTELAALEGQGKVLKDMLESGNANITTLESMESDIRNKIAVLKDKLSKRKTSNPQALIDMLSNAISGVMPGYKNLRVSRKPLGLLIEKNEETLNILQLSQGERSLIALIADIARRLILLNPNQGNPLEGKGIVLVDEIDLHLHPEWQQRIVRVLESTFPNIQFIFSTHSPTVLTTVPYNNILSIGMNVEDDLIVSRPRGNSYAETSGDVMHQIMYVDPLPPLPEVDQYKKLSQKIESGILDREVIDSIEELKRKLGDGHSLIVRLDRSIKRIKALQRAKS</sequence>
<dbReference type="InterPro" id="IPR038729">
    <property type="entry name" value="Rad50/SbcC_AAA"/>
</dbReference>
<dbReference type="InterPro" id="IPR003959">
    <property type="entry name" value="ATPase_AAA_core"/>
</dbReference>
<dbReference type="SUPFAM" id="SSF52540">
    <property type="entry name" value="P-loop containing nucleoside triphosphate hydrolases"/>
    <property type="match status" value="1"/>
</dbReference>
<evidence type="ECO:0000313" key="3">
    <source>
        <dbReference type="Proteomes" id="UP000295793"/>
    </source>
</evidence>
<dbReference type="Pfam" id="PF13304">
    <property type="entry name" value="AAA_21"/>
    <property type="match status" value="1"/>
</dbReference>
<protein>
    <submittedName>
        <fullName evidence="2">Putative ATP-binding protein involved in virulence</fullName>
    </submittedName>
</protein>
<dbReference type="AlphaFoldDB" id="A0A4R3I0I8"/>
<feature type="domain" description="AAA+ ATPase" evidence="1">
    <location>
        <begin position="91"/>
        <end position="471"/>
    </location>
</feature>
<keyword evidence="2" id="KW-0067">ATP-binding</keyword>
<dbReference type="EMBL" id="SLZR01000017">
    <property type="protein sequence ID" value="TCS38085.1"/>
    <property type="molecule type" value="Genomic_DNA"/>
</dbReference>
<keyword evidence="2" id="KW-0547">Nucleotide-binding</keyword>
<gene>
    <name evidence="2" type="ORF">BCF53_11710</name>
</gene>
<reference evidence="2 3" key="1">
    <citation type="submission" date="2019-03" db="EMBL/GenBank/DDBJ databases">
        <title>Genomic Encyclopedia of Archaeal and Bacterial Type Strains, Phase II (KMG-II): from individual species to whole genera.</title>
        <authorList>
            <person name="Goeker M."/>
        </authorList>
    </citation>
    <scope>NUCLEOTIDE SEQUENCE [LARGE SCALE GENOMIC DNA]</scope>
    <source>
        <strain evidence="2 3">DSM 15388</strain>
    </source>
</reference>
<organism evidence="2 3">
    <name type="scientific">Reinekea marinisedimentorum</name>
    <dbReference type="NCBI Taxonomy" id="230495"/>
    <lineage>
        <taxon>Bacteria</taxon>
        <taxon>Pseudomonadati</taxon>
        <taxon>Pseudomonadota</taxon>
        <taxon>Gammaproteobacteria</taxon>
        <taxon>Oceanospirillales</taxon>
        <taxon>Saccharospirillaceae</taxon>
        <taxon>Reinekea</taxon>
    </lineage>
</organism>
<dbReference type="OrthoDB" id="9815944at2"/>